<evidence type="ECO:0000313" key="3">
    <source>
        <dbReference type="EMBL" id="MFK4264975.1"/>
    </source>
</evidence>
<organism evidence="3 4">
    <name type="scientific">Streptomyces milbemycinicus</name>
    <dbReference type="NCBI Taxonomy" id="476552"/>
    <lineage>
        <taxon>Bacteria</taxon>
        <taxon>Bacillati</taxon>
        <taxon>Actinomycetota</taxon>
        <taxon>Actinomycetes</taxon>
        <taxon>Kitasatosporales</taxon>
        <taxon>Streptomycetaceae</taxon>
        <taxon>Streptomyces</taxon>
    </lineage>
</organism>
<dbReference type="PANTHER" id="PTHR43482">
    <property type="entry name" value="PROTEIN AST1-RELATED"/>
    <property type="match status" value="1"/>
</dbReference>
<sequence length="315" mass="32625">MQRLIPTGDPARPVEFTDDAQPVPAPDEALIRVEAFAPNRGETFLLERPEPGLMPGKDVAGLVVQAAADGSGPRVGTRVVGHPPRGGWAEYAAVPTHSLAELPDSLSAVDAAALPLAGITALRLLRTAGSVTGRRMLLTGASGGVGHYVTELAAAAGAEVTVVTATPSRAERLRALGAAAAVHTVAEARGPFDVVLESTGGADLPVALSKLAAGGTLIWFGQASRTPATLDFFDLLSGPEGAVIRHFHYASPDAGPNADPTYGHDLATLVRLVHNGRLHPEIGRTADWAKTAETLVDLRERRIRGKAVLTTGVVS</sequence>
<dbReference type="InterPro" id="IPR013154">
    <property type="entry name" value="ADH-like_N"/>
</dbReference>
<proteinExistence type="predicted"/>
<evidence type="ECO:0000256" key="1">
    <source>
        <dbReference type="SAM" id="MobiDB-lite"/>
    </source>
</evidence>
<dbReference type="Gene3D" id="3.40.50.720">
    <property type="entry name" value="NAD(P)-binding Rossmann-like Domain"/>
    <property type="match status" value="1"/>
</dbReference>
<dbReference type="Proteomes" id="UP001620295">
    <property type="component" value="Unassembled WGS sequence"/>
</dbReference>
<dbReference type="InterPro" id="IPR036291">
    <property type="entry name" value="NAD(P)-bd_dom_sf"/>
</dbReference>
<keyword evidence="4" id="KW-1185">Reference proteome</keyword>
<gene>
    <name evidence="3" type="ORF">ACI2L5_08520</name>
</gene>
<accession>A0ABW8LIW4</accession>
<evidence type="ECO:0000259" key="2">
    <source>
        <dbReference type="SMART" id="SM00829"/>
    </source>
</evidence>
<dbReference type="InterPro" id="IPR011032">
    <property type="entry name" value="GroES-like_sf"/>
</dbReference>
<protein>
    <submittedName>
        <fullName evidence="3">Zinc-binding dehydrogenase</fullName>
    </submittedName>
</protein>
<comment type="caution">
    <text evidence="3">The sequence shown here is derived from an EMBL/GenBank/DDBJ whole genome shotgun (WGS) entry which is preliminary data.</text>
</comment>
<dbReference type="InterPro" id="IPR013149">
    <property type="entry name" value="ADH-like_C"/>
</dbReference>
<dbReference type="InterPro" id="IPR052585">
    <property type="entry name" value="Lipid_raft_assoc_Zn_ADH"/>
</dbReference>
<dbReference type="SUPFAM" id="SSF50129">
    <property type="entry name" value="GroES-like"/>
    <property type="match status" value="1"/>
</dbReference>
<dbReference type="Pfam" id="PF08240">
    <property type="entry name" value="ADH_N"/>
    <property type="match status" value="1"/>
</dbReference>
<dbReference type="Gene3D" id="3.90.180.10">
    <property type="entry name" value="Medium-chain alcohol dehydrogenases, catalytic domain"/>
    <property type="match status" value="1"/>
</dbReference>
<dbReference type="RefSeq" id="WP_358633950.1">
    <property type="nucleotide sequence ID" value="NZ_JBFACG010000011.1"/>
</dbReference>
<evidence type="ECO:0000313" key="4">
    <source>
        <dbReference type="Proteomes" id="UP001620295"/>
    </source>
</evidence>
<reference evidence="3 4" key="1">
    <citation type="submission" date="2024-11" db="EMBL/GenBank/DDBJ databases">
        <title>The Natural Products Discovery Center: Release of the First 8490 Sequenced Strains for Exploring Actinobacteria Biosynthetic Diversity.</title>
        <authorList>
            <person name="Kalkreuter E."/>
            <person name="Kautsar S.A."/>
            <person name="Yang D."/>
            <person name="Bader C.D."/>
            <person name="Teijaro C.N."/>
            <person name="Fluegel L."/>
            <person name="Davis C.M."/>
            <person name="Simpson J.R."/>
            <person name="Lauterbach L."/>
            <person name="Steele A.D."/>
            <person name="Gui C."/>
            <person name="Meng S."/>
            <person name="Li G."/>
            <person name="Viehrig K."/>
            <person name="Ye F."/>
            <person name="Su P."/>
            <person name="Kiefer A.F."/>
            <person name="Nichols A."/>
            <person name="Cepeda A.J."/>
            <person name="Yan W."/>
            <person name="Fan B."/>
            <person name="Jiang Y."/>
            <person name="Adhikari A."/>
            <person name="Zheng C.-J."/>
            <person name="Schuster L."/>
            <person name="Cowan T.M."/>
            <person name="Smanski M.J."/>
            <person name="Chevrette M.G."/>
            <person name="De Carvalho L.P.S."/>
            <person name="Shen B."/>
        </authorList>
    </citation>
    <scope>NUCLEOTIDE SEQUENCE [LARGE SCALE GENOMIC DNA]</scope>
    <source>
        <strain evidence="3 4">NPDC020863</strain>
    </source>
</reference>
<dbReference type="EMBL" id="JBJDQH010000003">
    <property type="protein sequence ID" value="MFK4264975.1"/>
    <property type="molecule type" value="Genomic_DNA"/>
</dbReference>
<dbReference type="Pfam" id="PF00107">
    <property type="entry name" value="ADH_zinc_N"/>
    <property type="match status" value="1"/>
</dbReference>
<dbReference type="InterPro" id="IPR020843">
    <property type="entry name" value="ER"/>
</dbReference>
<dbReference type="PANTHER" id="PTHR43482:SF1">
    <property type="entry name" value="PROTEIN AST1-RELATED"/>
    <property type="match status" value="1"/>
</dbReference>
<dbReference type="SMART" id="SM00829">
    <property type="entry name" value="PKS_ER"/>
    <property type="match status" value="1"/>
</dbReference>
<feature type="domain" description="Enoyl reductase (ER)" evidence="2">
    <location>
        <begin position="8"/>
        <end position="309"/>
    </location>
</feature>
<dbReference type="SUPFAM" id="SSF51735">
    <property type="entry name" value="NAD(P)-binding Rossmann-fold domains"/>
    <property type="match status" value="1"/>
</dbReference>
<feature type="region of interest" description="Disordered" evidence="1">
    <location>
        <begin position="1"/>
        <end position="22"/>
    </location>
</feature>
<name>A0ABW8LIW4_9ACTN</name>